<dbReference type="EMBL" id="JAOTIF010000019">
    <property type="protein sequence ID" value="MCU7551253.1"/>
    <property type="molecule type" value="Genomic_DNA"/>
</dbReference>
<name>A0A9X2Y144_9BACT</name>
<reference evidence="1" key="1">
    <citation type="submission" date="2022-09" db="EMBL/GenBank/DDBJ databases">
        <authorList>
            <person name="Yuan C."/>
            <person name="Ke Z."/>
        </authorList>
    </citation>
    <scope>NUCLEOTIDE SEQUENCE</scope>
    <source>
        <strain evidence="1">LB-8</strain>
    </source>
</reference>
<dbReference type="AlphaFoldDB" id="A0A9X2Y144"/>
<evidence type="ECO:0000313" key="2">
    <source>
        <dbReference type="Proteomes" id="UP001155483"/>
    </source>
</evidence>
<reference evidence="1" key="2">
    <citation type="submission" date="2023-04" db="EMBL/GenBank/DDBJ databases">
        <title>Paracnuella aquatica gen. nov., sp. nov., a member of the family Chitinophagaceae isolated from a hot spring.</title>
        <authorList>
            <person name="Wang C."/>
        </authorList>
    </citation>
    <scope>NUCLEOTIDE SEQUENCE</scope>
    <source>
        <strain evidence="1">LB-8</strain>
    </source>
</reference>
<organism evidence="1 2">
    <name type="scientific">Paraflavisolibacter caeni</name>
    <dbReference type="NCBI Taxonomy" id="2982496"/>
    <lineage>
        <taxon>Bacteria</taxon>
        <taxon>Pseudomonadati</taxon>
        <taxon>Bacteroidota</taxon>
        <taxon>Chitinophagia</taxon>
        <taxon>Chitinophagales</taxon>
        <taxon>Chitinophagaceae</taxon>
        <taxon>Paraflavisolibacter</taxon>
    </lineage>
</organism>
<protein>
    <submittedName>
        <fullName evidence="1">Alkaline phosphatase family protein</fullName>
    </submittedName>
</protein>
<accession>A0A9X2Y144</accession>
<dbReference type="InterPro" id="IPR017850">
    <property type="entry name" value="Alkaline_phosphatase_core_sf"/>
</dbReference>
<dbReference type="Gene3D" id="3.40.720.10">
    <property type="entry name" value="Alkaline Phosphatase, subunit A"/>
    <property type="match status" value="1"/>
</dbReference>
<dbReference type="RefSeq" id="WP_279298692.1">
    <property type="nucleotide sequence ID" value="NZ_JAOTIF010000019.1"/>
</dbReference>
<dbReference type="SUPFAM" id="SSF53649">
    <property type="entry name" value="Alkaline phosphatase-like"/>
    <property type="match status" value="1"/>
</dbReference>
<dbReference type="Proteomes" id="UP001155483">
    <property type="component" value="Unassembled WGS sequence"/>
</dbReference>
<gene>
    <name evidence="1" type="ORF">OCK74_19180</name>
</gene>
<keyword evidence="2" id="KW-1185">Reference proteome</keyword>
<evidence type="ECO:0000313" key="1">
    <source>
        <dbReference type="EMBL" id="MCU7551253.1"/>
    </source>
</evidence>
<proteinExistence type="predicted"/>
<comment type="caution">
    <text evidence="1">The sequence shown here is derived from an EMBL/GenBank/DDBJ whole genome shotgun (WGS) entry which is preliminary data.</text>
</comment>
<sequence>MKLALVAVLLFLYSKTVGYAVVTERKERPNENKVFVITLDGFRWQEFFKGADEVLLKEASVSSKMDLKKTFWDDDVAIRRRKLMPFTWDVIAQQGLLLGNRAYGSKVNVSNLYALSYAGYNEMFTGGTDFTIFSNRKIRNQNVSFLEHINKLPQFKGKVAAITSWDVFPYIFNKTRSRLYIDCNSKPDVSHIPVSMRQLMDDHSVRDGAVRNDLFTFAAAKEYITKNLPRLLHIGLSGTDEAAHQHKYGDYLQQAHLADKIIGWLWQLTQKLPYYRDHITFIITTDHGRGSKRSNWNKHNFWIKGSSETWMALIGNGVKQMGEYKGRIQLYQKQVAGTIGYFLNVRSFNNYTMPLTCLGVIDDR</sequence>